<evidence type="ECO:0000313" key="3">
    <source>
        <dbReference type="Proteomes" id="UP000681594"/>
    </source>
</evidence>
<dbReference type="Gene3D" id="3.40.50.1820">
    <property type="entry name" value="alpha/beta hydrolase"/>
    <property type="match status" value="1"/>
</dbReference>
<reference evidence="2 3" key="1">
    <citation type="submission" date="2021-03" db="EMBL/GenBank/DDBJ databases">
        <authorList>
            <person name="So Y."/>
        </authorList>
    </citation>
    <scope>NUCLEOTIDE SEQUENCE [LARGE SCALE GENOMIC DNA]</scope>
    <source>
        <strain evidence="2 3">SSH11</strain>
    </source>
</reference>
<keyword evidence="3" id="KW-1185">Reference proteome</keyword>
<evidence type="ECO:0000256" key="1">
    <source>
        <dbReference type="SAM" id="SignalP"/>
    </source>
</evidence>
<protein>
    <submittedName>
        <fullName evidence="2">Uncharacterized protein</fullName>
    </submittedName>
</protein>
<dbReference type="EMBL" id="JAGIZB010000006">
    <property type="protein sequence ID" value="MBP0444629.1"/>
    <property type="molecule type" value="Genomic_DNA"/>
</dbReference>
<feature type="chain" id="PRO_5047368611" evidence="1">
    <location>
        <begin position="26"/>
        <end position="80"/>
    </location>
</feature>
<sequence>MRRFGVLLLLAGLLAGLLPVQGARAQPLSIGPAQLGPPGSGAVAELHLPDGPGPFPAVVLLHGCSGITPNMARWAARLTR</sequence>
<comment type="caution">
    <text evidence="2">The sequence shown here is derived from an EMBL/GenBank/DDBJ whole genome shotgun (WGS) entry which is preliminary data.</text>
</comment>
<gene>
    <name evidence="2" type="ORF">J8J14_07520</name>
</gene>
<keyword evidence="1" id="KW-0732">Signal</keyword>
<dbReference type="Proteomes" id="UP000681594">
    <property type="component" value="Unassembled WGS sequence"/>
</dbReference>
<organism evidence="2 3">
    <name type="scientific">Pararoseomonas baculiformis</name>
    <dbReference type="NCBI Taxonomy" id="2820812"/>
    <lineage>
        <taxon>Bacteria</taxon>
        <taxon>Pseudomonadati</taxon>
        <taxon>Pseudomonadota</taxon>
        <taxon>Alphaproteobacteria</taxon>
        <taxon>Acetobacterales</taxon>
        <taxon>Acetobacteraceae</taxon>
        <taxon>Pararoseomonas</taxon>
    </lineage>
</organism>
<proteinExistence type="predicted"/>
<dbReference type="SUPFAM" id="SSF53474">
    <property type="entry name" value="alpha/beta-Hydrolases"/>
    <property type="match status" value="1"/>
</dbReference>
<name>A0ABS4AC92_9PROT</name>
<feature type="signal peptide" evidence="1">
    <location>
        <begin position="1"/>
        <end position="25"/>
    </location>
</feature>
<evidence type="ECO:0000313" key="2">
    <source>
        <dbReference type="EMBL" id="MBP0444629.1"/>
    </source>
</evidence>
<accession>A0ABS4AC92</accession>
<dbReference type="RefSeq" id="WP_209378862.1">
    <property type="nucleotide sequence ID" value="NZ_JAGIZB010000006.1"/>
</dbReference>
<dbReference type="InterPro" id="IPR029058">
    <property type="entry name" value="AB_hydrolase_fold"/>
</dbReference>